<accession>A0A8J6N2W2</accession>
<evidence type="ECO:0000313" key="8">
    <source>
        <dbReference type="Proteomes" id="UP000650524"/>
    </source>
</evidence>
<feature type="binding site" evidence="4">
    <location>
        <position position="129"/>
    </location>
    <ligand>
        <name>substrate</name>
    </ligand>
</feature>
<keyword evidence="2 5" id="KW-0479">Metal-binding</keyword>
<dbReference type="InterPro" id="IPR005000">
    <property type="entry name" value="Aldolase/citrate-lyase_domain"/>
</dbReference>
<gene>
    <name evidence="7" type="ORF">H8E19_17735</name>
</gene>
<reference evidence="7 8" key="1">
    <citation type="submission" date="2020-08" db="EMBL/GenBank/DDBJ databases">
        <title>Bridging the membrane lipid divide: bacteria of the FCB group superphylum have the potential to synthesize archaeal ether lipids.</title>
        <authorList>
            <person name="Villanueva L."/>
            <person name="Von Meijenfeldt F.A.B."/>
            <person name="Westbye A.B."/>
            <person name="Yadav S."/>
            <person name="Hopmans E.C."/>
            <person name="Dutilh B.E."/>
            <person name="Sinninghe Damste J.S."/>
        </authorList>
    </citation>
    <scope>NUCLEOTIDE SEQUENCE [LARGE SCALE GENOMIC DNA]</scope>
    <source>
        <strain evidence="7">NIOZ-UU27</strain>
    </source>
</reference>
<evidence type="ECO:0000256" key="4">
    <source>
        <dbReference type="PIRSR" id="PIRSR015582-1"/>
    </source>
</evidence>
<dbReference type="Proteomes" id="UP000650524">
    <property type="component" value="Unassembled WGS sequence"/>
</dbReference>
<dbReference type="InterPro" id="IPR011206">
    <property type="entry name" value="Citrate_lyase_beta/mcl1/mcl2"/>
</dbReference>
<feature type="binding site" evidence="5">
    <location>
        <position position="129"/>
    </location>
    <ligand>
        <name>Mg(2+)</name>
        <dbReference type="ChEBI" id="CHEBI:18420"/>
    </ligand>
</feature>
<evidence type="ECO:0000256" key="1">
    <source>
        <dbReference type="ARBA" id="ARBA00001946"/>
    </source>
</evidence>
<dbReference type="EMBL" id="JACNJD010000363">
    <property type="protein sequence ID" value="MBC8179247.1"/>
    <property type="molecule type" value="Genomic_DNA"/>
</dbReference>
<dbReference type="PANTHER" id="PTHR32308">
    <property type="entry name" value="LYASE BETA SUBUNIT, PUTATIVE (AFU_ORTHOLOGUE AFUA_4G13030)-RELATED"/>
    <property type="match status" value="1"/>
</dbReference>
<dbReference type="PIRSF" id="PIRSF015582">
    <property type="entry name" value="Cit_lyase_B"/>
    <property type="match status" value="1"/>
</dbReference>
<feature type="domain" description="HpcH/HpaI aldolase/citrate lyase" evidence="6">
    <location>
        <begin position="7"/>
        <end position="229"/>
    </location>
</feature>
<dbReference type="SUPFAM" id="SSF51621">
    <property type="entry name" value="Phosphoenolpyruvate/pyruvate domain"/>
    <property type="match status" value="1"/>
</dbReference>
<keyword evidence="3 5" id="KW-0460">Magnesium</keyword>
<dbReference type="PANTHER" id="PTHR32308:SF0">
    <property type="entry name" value="HPCH_HPAI ALDOLASE_CITRATE LYASE DOMAIN-CONTAINING PROTEIN"/>
    <property type="match status" value="1"/>
</dbReference>
<dbReference type="InterPro" id="IPR040442">
    <property type="entry name" value="Pyrv_kinase-like_dom_sf"/>
</dbReference>
<dbReference type="Pfam" id="PF03328">
    <property type="entry name" value="HpcH_HpaI"/>
    <property type="match status" value="1"/>
</dbReference>
<dbReference type="Gene3D" id="3.20.20.60">
    <property type="entry name" value="Phosphoenolpyruvate-binding domains"/>
    <property type="match status" value="1"/>
</dbReference>
<evidence type="ECO:0000259" key="6">
    <source>
        <dbReference type="Pfam" id="PF03328"/>
    </source>
</evidence>
<protein>
    <submittedName>
        <fullName evidence="7">CoA ester lyase</fullName>
    </submittedName>
</protein>
<dbReference type="AlphaFoldDB" id="A0A8J6N2W2"/>
<evidence type="ECO:0000256" key="3">
    <source>
        <dbReference type="ARBA" id="ARBA00022842"/>
    </source>
</evidence>
<dbReference type="InterPro" id="IPR015813">
    <property type="entry name" value="Pyrv/PenolPyrv_kinase-like_dom"/>
</dbReference>
<evidence type="ECO:0000313" key="7">
    <source>
        <dbReference type="EMBL" id="MBC8179247.1"/>
    </source>
</evidence>
<comment type="caution">
    <text evidence="7">The sequence shown here is derived from an EMBL/GenBank/DDBJ whole genome shotgun (WGS) entry which is preliminary data.</text>
</comment>
<feature type="binding site" evidence="5">
    <location>
        <position position="159"/>
    </location>
    <ligand>
        <name>Mg(2+)</name>
        <dbReference type="ChEBI" id="CHEBI:18420"/>
    </ligand>
</feature>
<dbReference type="GO" id="GO:0006107">
    <property type="term" value="P:oxaloacetate metabolic process"/>
    <property type="evidence" value="ECO:0007669"/>
    <property type="project" value="TreeGrafter"/>
</dbReference>
<organism evidence="7 8">
    <name type="scientific">Candidatus Desulfacyla euxinica</name>
    <dbReference type="NCBI Taxonomy" id="2841693"/>
    <lineage>
        <taxon>Bacteria</taxon>
        <taxon>Deltaproteobacteria</taxon>
        <taxon>Candidatus Desulfacyla</taxon>
    </lineage>
</organism>
<dbReference type="GO" id="GO:0016829">
    <property type="term" value="F:lyase activity"/>
    <property type="evidence" value="ECO:0007669"/>
    <property type="project" value="UniProtKB-KW"/>
</dbReference>
<dbReference type="GO" id="GO:0000287">
    <property type="term" value="F:magnesium ion binding"/>
    <property type="evidence" value="ECO:0007669"/>
    <property type="project" value="TreeGrafter"/>
</dbReference>
<evidence type="ECO:0000256" key="2">
    <source>
        <dbReference type="ARBA" id="ARBA00022723"/>
    </source>
</evidence>
<feature type="binding site" evidence="4">
    <location>
        <position position="66"/>
    </location>
    <ligand>
        <name>substrate</name>
    </ligand>
</feature>
<evidence type="ECO:0000256" key="5">
    <source>
        <dbReference type="PIRSR" id="PIRSR015582-2"/>
    </source>
</evidence>
<name>A0A8J6N2W2_9DELT</name>
<keyword evidence="7" id="KW-0456">Lyase</keyword>
<sequence length="294" mass="32509">MDFGPIRTALFVPGNRPDRVDKAVNVGADAVIIDLEDAVALREKAETRPIVREKVVAHRDKRIIVRVNGFDSGLLHGDLAEVIVEDLECVMIPKVDDPGRIREIHRLLLELEKEKGMEPGTIAVIPLIESAKAVENVFRIVSERTDPPRVYTVAFGAADFTLDMGTEITMEGTELIYPRSRIPIACRAAGIAPPLDTPYMIDLKDLDALKADVRRAKQLGFQGKLCIHPNQIKPCHEVFSPTKDEIIYAGRVISAFDKAEAEGVAALQLDGKFIDYPVVEKARRIISLAKINTT</sequence>
<proteinExistence type="predicted"/>
<comment type="cofactor">
    <cofactor evidence="1">
        <name>Mg(2+)</name>
        <dbReference type="ChEBI" id="CHEBI:18420"/>
    </cofactor>
</comment>